<dbReference type="Pfam" id="PF02837">
    <property type="entry name" value="Glyco_hydro_2_N"/>
    <property type="match status" value="1"/>
</dbReference>
<evidence type="ECO:0000259" key="6">
    <source>
        <dbReference type="Pfam" id="PF02836"/>
    </source>
</evidence>
<dbReference type="InterPro" id="IPR036156">
    <property type="entry name" value="Beta-gal/glucu_dom_sf"/>
</dbReference>
<organism evidence="9 10">
    <name type="scientific">Splendidivirga corallicola</name>
    <dbReference type="NCBI Taxonomy" id="3051826"/>
    <lineage>
        <taxon>Bacteria</taxon>
        <taxon>Pseudomonadati</taxon>
        <taxon>Bacteroidota</taxon>
        <taxon>Cytophagia</taxon>
        <taxon>Cytophagales</taxon>
        <taxon>Splendidivirgaceae</taxon>
        <taxon>Splendidivirga</taxon>
    </lineage>
</organism>
<dbReference type="InterPro" id="IPR006103">
    <property type="entry name" value="Glyco_hydro_2_cat"/>
</dbReference>
<comment type="similarity">
    <text evidence="1">Belongs to the glycosyl hydrolase 2 family.</text>
</comment>
<dbReference type="InterPro" id="IPR008979">
    <property type="entry name" value="Galactose-bd-like_sf"/>
</dbReference>
<dbReference type="PANTHER" id="PTHR42732">
    <property type="entry name" value="BETA-GALACTOSIDASE"/>
    <property type="match status" value="1"/>
</dbReference>
<dbReference type="Pfam" id="PF00703">
    <property type="entry name" value="Glyco_hydro_2"/>
    <property type="match status" value="1"/>
</dbReference>
<dbReference type="Gene3D" id="3.20.20.80">
    <property type="entry name" value="Glycosidases"/>
    <property type="match status" value="1"/>
</dbReference>
<dbReference type="EMBL" id="JAUJEA010000003">
    <property type="protein sequence ID" value="MDN5201904.1"/>
    <property type="molecule type" value="Genomic_DNA"/>
</dbReference>
<evidence type="ECO:0000259" key="4">
    <source>
        <dbReference type="Pfam" id="PF00703"/>
    </source>
</evidence>
<dbReference type="Proteomes" id="UP001172082">
    <property type="component" value="Unassembled WGS sequence"/>
</dbReference>
<dbReference type="Gene3D" id="2.60.120.260">
    <property type="entry name" value="Galactose-binding domain-like"/>
    <property type="match status" value="2"/>
</dbReference>
<dbReference type="InterPro" id="IPR006104">
    <property type="entry name" value="Glyco_hydro_2_N"/>
</dbReference>
<gene>
    <name evidence="9" type="ORF">QQ008_11035</name>
</gene>
<name>A0ABT8KME9_9BACT</name>
<evidence type="ECO:0000259" key="7">
    <source>
        <dbReference type="Pfam" id="PF02837"/>
    </source>
</evidence>
<keyword evidence="10" id="KW-1185">Reference proteome</keyword>
<comment type="caution">
    <text evidence="9">The sequence shown here is derived from an EMBL/GenBank/DDBJ whole genome shotgun (WGS) entry which is preliminary data.</text>
</comment>
<dbReference type="Pfam" id="PF13290">
    <property type="entry name" value="CHB_HEX_C_1"/>
    <property type="match status" value="1"/>
</dbReference>
<keyword evidence="3" id="KW-0326">Glycosidase</keyword>
<dbReference type="Pfam" id="PF00754">
    <property type="entry name" value="F5_F8_type_C"/>
    <property type="match status" value="1"/>
</dbReference>
<dbReference type="RefSeq" id="WP_346751928.1">
    <property type="nucleotide sequence ID" value="NZ_JAUJEA010000003.1"/>
</dbReference>
<dbReference type="SUPFAM" id="SSF49303">
    <property type="entry name" value="beta-Galactosidase/glucuronidase domain"/>
    <property type="match status" value="1"/>
</dbReference>
<dbReference type="PROSITE" id="PS51257">
    <property type="entry name" value="PROKAR_LIPOPROTEIN"/>
    <property type="match status" value="1"/>
</dbReference>
<accession>A0ABT8KME9</accession>
<feature type="domain" description="GH29D-like beta-sandwich" evidence="8">
    <location>
        <begin position="610"/>
        <end position="671"/>
    </location>
</feature>
<dbReference type="PANTHER" id="PTHR42732:SF2">
    <property type="entry name" value="BETA-MANNOSIDASE"/>
    <property type="match status" value="1"/>
</dbReference>
<feature type="domain" description="F5/8 type C" evidence="5">
    <location>
        <begin position="700"/>
        <end position="817"/>
    </location>
</feature>
<dbReference type="Gene3D" id="2.60.40.10">
    <property type="entry name" value="Immunoglobulins"/>
    <property type="match status" value="1"/>
</dbReference>
<sequence length="835" mass="95460">MLNTRYFSWHWVLALFIIMACENEKEPQSSWEPVKGHIMSKWAKEVDPAQVWQEYPRPGLVRSAWLNLNGLWDYAINKESENQPTEYDGSILVPFPVESALSGVKKTVGSEKRLWYRRSFEVPDQWDGQEILLHFEAVDWEAKVWLNDDEIGEHRGGYDPFYFNITRYLKPGKNELIVRVFDPTDDGTQPIGKQTKNPQGIYYTAVTGIWQTVWLEAVPETHIQHFKLTTDIEKGEVAINTMVSNGSTKDLKVKAEIFANDMAIASATAELDHPLSFQIPSPNLWTPDNPFLYDLKLTLVENDQEVDHIKSYFGMRKISLGKDEKGFTRILLNNEFVFQNGPLDQGFWPGGIYTAPSMEAMKYDLEITKSLGFNMLRKHVKIEPRSFYYLCDKMGLLVWQDMPNGDKKIGPSDPDIVRSEASAKQFEYELSEMISHLYNHPSIVMWVPFNEGWGQYETARIVDWVKEQDPTRLVNNASGWTDRGVGDVNDMHHYPDPSSPEPEENRAIVLGEFGGLGLFTDGHMWQTDNWGYRNLASEEELITKYEQYYDRVWSLMNETGLSASVYTQITDVEGEANGLLTYDREVLKVDEQATFNINTNQFLRSPTFEPSGGLFNKGDQLTIGALNGKEIRYTLDGTEPEANSLKYTSPIELLENVVVKAKSFGDDEESRTITATYTLTKIKRPIYKFAYSERYRAAGDFALLDEETGSTSYADGKWQGFHGDDLEVIIDLGEVKNINKISMNFLEDTKAWIFLPQGVEVSLSKDNQSYHDIHQSNFDIPNTNTEVNIEKVNMTPDIKEARYIKVRAINVGKCPEWHDGAGGKAWIFIDEVAVR</sequence>
<dbReference type="Pfam" id="PF02836">
    <property type="entry name" value="Glyco_hydro_2_C"/>
    <property type="match status" value="1"/>
</dbReference>
<evidence type="ECO:0000256" key="1">
    <source>
        <dbReference type="ARBA" id="ARBA00007401"/>
    </source>
</evidence>
<dbReference type="InterPro" id="IPR017853">
    <property type="entry name" value="GH"/>
</dbReference>
<evidence type="ECO:0000313" key="9">
    <source>
        <dbReference type="EMBL" id="MDN5201904.1"/>
    </source>
</evidence>
<evidence type="ECO:0000259" key="5">
    <source>
        <dbReference type="Pfam" id="PF00754"/>
    </source>
</evidence>
<reference evidence="9" key="1">
    <citation type="submission" date="2023-06" db="EMBL/GenBank/DDBJ databases">
        <title>Genomic of Parafulvivirga corallium.</title>
        <authorList>
            <person name="Wang G."/>
        </authorList>
    </citation>
    <scope>NUCLEOTIDE SEQUENCE</scope>
    <source>
        <strain evidence="9">BMA10</strain>
    </source>
</reference>
<dbReference type="InterPro" id="IPR013783">
    <property type="entry name" value="Ig-like_fold"/>
</dbReference>
<dbReference type="SUPFAM" id="SSF49785">
    <property type="entry name" value="Galactose-binding domain-like"/>
    <property type="match status" value="2"/>
</dbReference>
<evidence type="ECO:0000313" key="10">
    <source>
        <dbReference type="Proteomes" id="UP001172082"/>
    </source>
</evidence>
<feature type="domain" description="Glycoside hydrolase family 2 immunoglobulin-like beta-sandwich" evidence="4">
    <location>
        <begin position="221"/>
        <end position="316"/>
    </location>
</feature>
<evidence type="ECO:0000256" key="2">
    <source>
        <dbReference type="ARBA" id="ARBA00022801"/>
    </source>
</evidence>
<dbReference type="InterPro" id="IPR006102">
    <property type="entry name" value="Ig-like_GH2"/>
</dbReference>
<evidence type="ECO:0000256" key="3">
    <source>
        <dbReference type="ARBA" id="ARBA00023295"/>
    </source>
</evidence>
<dbReference type="InterPro" id="IPR051913">
    <property type="entry name" value="GH2_Domain-Containing"/>
</dbReference>
<keyword evidence="2" id="KW-0378">Hydrolase</keyword>
<protein>
    <submittedName>
        <fullName evidence="9">Chitobiase/beta-hexosaminidase C-terminal domain-containing protein</fullName>
    </submittedName>
</protein>
<dbReference type="InterPro" id="IPR059177">
    <property type="entry name" value="GH29D-like_dom"/>
</dbReference>
<proteinExistence type="inferred from homology"/>
<dbReference type="InterPro" id="IPR000421">
    <property type="entry name" value="FA58C"/>
</dbReference>
<feature type="domain" description="Glycosyl hydrolases family 2 sugar binding" evidence="7">
    <location>
        <begin position="74"/>
        <end position="189"/>
    </location>
</feature>
<feature type="domain" description="Glycoside hydrolase family 2 catalytic" evidence="6">
    <location>
        <begin position="357"/>
        <end position="491"/>
    </location>
</feature>
<dbReference type="SUPFAM" id="SSF51445">
    <property type="entry name" value="(Trans)glycosidases"/>
    <property type="match status" value="1"/>
</dbReference>
<evidence type="ECO:0000259" key="8">
    <source>
        <dbReference type="Pfam" id="PF13290"/>
    </source>
</evidence>